<dbReference type="OrthoDB" id="338425at2"/>
<dbReference type="InterPro" id="IPR016541">
    <property type="entry name" value="UCP008505"/>
</dbReference>
<keyword evidence="2" id="KW-1185">Reference proteome</keyword>
<gene>
    <name evidence="1" type="ORF">SAMN02745225_00447</name>
</gene>
<reference evidence="2" key="1">
    <citation type="submission" date="2016-11" db="EMBL/GenBank/DDBJ databases">
        <authorList>
            <person name="Varghese N."/>
            <person name="Submissions S."/>
        </authorList>
    </citation>
    <scope>NUCLEOTIDE SEQUENCE [LARGE SCALE GENOMIC DNA]</scope>
    <source>
        <strain evidence="2">DSM 19514</strain>
    </source>
</reference>
<dbReference type="Proteomes" id="UP000184295">
    <property type="component" value="Unassembled WGS sequence"/>
</dbReference>
<sequence length="162" mass="18235">MPYLLDSNIFIQAKNLHYSFDFCPAFWEWIDTEHANGKVFSIEKVRYELIGGDDELAERAKERGADFFLPPDADVVPSLATVSTWAGSGDYEPGAVSQFLQVADYYLVAHAHAHGFDVVTHEVPARTVKKIKIPNACIALNVKCKNPYDMLRTKKARFVLGR</sequence>
<dbReference type="InterPro" id="IPR029060">
    <property type="entry name" value="PIN-like_dom_sf"/>
</dbReference>
<evidence type="ECO:0000313" key="2">
    <source>
        <dbReference type="Proteomes" id="UP000184295"/>
    </source>
</evidence>
<evidence type="ECO:0008006" key="3">
    <source>
        <dbReference type="Google" id="ProtNLM"/>
    </source>
</evidence>
<protein>
    <recommendedName>
        <fullName evidence="3">PIN domain-containing protein</fullName>
    </recommendedName>
</protein>
<dbReference type="STRING" id="1121881.SAMN02745225_00447"/>
<name>A0A1M4SYE7_9ACTN</name>
<evidence type="ECO:0000313" key="1">
    <source>
        <dbReference type="EMBL" id="SHE37221.1"/>
    </source>
</evidence>
<dbReference type="Pfam" id="PF14367">
    <property type="entry name" value="DUF4411"/>
    <property type="match status" value="1"/>
</dbReference>
<dbReference type="RefSeq" id="WP_072788296.1">
    <property type="nucleotide sequence ID" value="NZ_FQUL01000003.1"/>
</dbReference>
<proteinExistence type="predicted"/>
<dbReference type="EMBL" id="FQUL01000003">
    <property type="protein sequence ID" value="SHE37221.1"/>
    <property type="molecule type" value="Genomic_DNA"/>
</dbReference>
<dbReference type="SUPFAM" id="SSF88723">
    <property type="entry name" value="PIN domain-like"/>
    <property type="match status" value="1"/>
</dbReference>
<accession>A0A1M4SYE7</accession>
<organism evidence="1 2">
    <name type="scientific">Ferrithrix thermotolerans DSM 19514</name>
    <dbReference type="NCBI Taxonomy" id="1121881"/>
    <lineage>
        <taxon>Bacteria</taxon>
        <taxon>Bacillati</taxon>
        <taxon>Actinomycetota</taxon>
        <taxon>Acidimicrobiia</taxon>
        <taxon>Acidimicrobiales</taxon>
        <taxon>Acidimicrobiaceae</taxon>
        <taxon>Ferrithrix</taxon>
    </lineage>
</organism>
<dbReference type="AlphaFoldDB" id="A0A1M4SYE7"/>